<comment type="caution">
    <text evidence="1">The sequence shown here is derived from an EMBL/GenBank/DDBJ whole genome shotgun (WGS) entry which is preliminary data.</text>
</comment>
<dbReference type="EMBL" id="RDQH01000335">
    <property type="protein sequence ID" value="RXH90486.1"/>
    <property type="molecule type" value="Genomic_DNA"/>
</dbReference>
<sequence length="95" mass="10985">MRFMKPRAWSLQTMAEPIRPLLQHEREKWRENIGGNARERGWLVVLGLGMSREKGVGWWFWLLGKEGDSWEYSIDRGGGSCGQTPFATTTIKVFN</sequence>
<reference evidence="1 2" key="1">
    <citation type="submission" date="2018-10" db="EMBL/GenBank/DDBJ databases">
        <title>A high-quality apple genome assembly.</title>
        <authorList>
            <person name="Hu J."/>
        </authorList>
    </citation>
    <scope>NUCLEOTIDE SEQUENCE [LARGE SCALE GENOMIC DNA]</scope>
    <source>
        <strain evidence="2">cv. HFTH1</strain>
        <tissue evidence="1">Young leaf</tissue>
    </source>
</reference>
<protein>
    <submittedName>
        <fullName evidence="1">Uncharacterized protein</fullName>
    </submittedName>
</protein>
<accession>A0A498J5K6</accession>
<name>A0A498J5K6_MALDO</name>
<evidence type="ECO:0000313" key="1">
    <source>
        <dbReference type="EMBL" id="RXH90486.1"/>
    </source>
</evidence>
<dbReference type="Proteomes" id="UP000290289">
    <property type="component" value="Chromosome 9"/>
</dbReference>
<dbReference type="AlphaFoldDB" id="A0A498J5K6"/>
<gene>
    <name evidence="1" type="ORF">DVH24_035250</name>
</gene>
<evidence type="ECO:0000313" key="2">
    <source>
        <dbReference type="Proteomes" id="UP000290289"/>
    </source>
</evidence>
<proteinExistence type="predicted"/>
<organism evidence="1 2">
    <name type="scientific">Malus domestica</name>
    <name type="common">Apple</name>
    <name type="synonym">Pyrus malus</name>
    <dbReference type="NCBI Taxonomy" id="3750"/>
    <lineage>
        <taxon>Eukaryota</taxon>
        <taxon>Viridiplantae</taxon>
        <taxon>Streptophyta</taxon>
        <taxon>Embryophyta</taxon>
        <taxon>Tracheophyta</taxon>
        <taxon>Spermatophyta</taxon>
        <taxon>Magnoliopsida</taxon>
        <taxon>eudicotyledons</taxon>
        <taxon>Gunneridae</taxon>
        <taxon>Pentapetalae</taxon>
        <taxon>rosids</taxon>
        <taxon>fabids</taxon>
        <taxon>Rosales</taxon>
        <taxon>Rosaceae</taxon>
        <taxon>Amygdaloideae</taxon>
        <taxon>Maleae</taxon>
        <taxon>Malus</taxon>
    </lineage>
</organism>
<keyword evidence="2" id="KW-1185">Reference proteome</keyword>